<keyword evidence="3" id="KW-1185">Reference proteome</keyword>
<feature type="non-terminal residue" evidence="2">
    <location>
        <position position="212"/>
    </location>
</feature>
<dbReference type="GO" id="GO:0004523">
    <property type="term" value="F:RNA-DNA hybrid ribonuclease activity"/>
    <property type="evidence" value="ECO:0007669"/>
    <property type="project" value="InterPro"/>
</dbReference>
<dbReference type="InterPro" id="IPR052929">
    <property type="entry name" value="RNase_H-like_EbsB-rel"/>
</dbReference>
<dbReference type="InterPro" id="IPR036397">
    <property type="entry name" value="RNaseH_sf"/>
</dbReference>
<dbReference type="PANTHER" id="PTHR47074:SF61">
    <property type="entry name" value="RNASE H TYPE-1 DOMAIN-CONTAINING PROTEIN"/>
    <property type="match status" value="1"/>
</dbReference>
<gene>
    <name evidence="2" type="ORF">Gotri_003823</name>
</gene>
<dbReference type="GO" id="GO:0003676">
    <property type="term" value="F:nucleic acid binding"/>
    <property type="evidence" value="ECO:0007669"/>
    <property type="project" value="InterPro"/>
</dbReference>
<feature type="domain" description="RNase H type-1" evidence="1">
    <location>
        <begin position="105"/>
        <end position="211"/>
    </location>
</feature>
<dbReference type="InterPro" id="IPR002156">
    <property type="entry name" value="RNaseH_domain"/>
</dbReference>
<sequence length="212" mass="24557">MEIWQNINMSWVTSYRDQNIRTWLTWVFAKGTKEQCQVFCCALWVLWSSQNQMVHEKKLVSVRDLVQKIRTYLAELEGVGKEKRTLKTVRIQRQRKEKTKDTIQFNAAFDANRYRSASGIIVRDRRGEIIVLKTTLHSNTSSSFLAEASACLQAIKLGTFMGLRSVTIMGDSKTVIKKCQTTDMDKSIIGPVIRDIQSYSSRFQEIIFQFIQ</sequence>
<dbReference type="PANTHER" id="PTHR47074">
    <property type="entry name" value="BNAC02G40300D PROTEIN"/>
    <property type="match status" value="1"/>
</dbReference>
<dbReference type="Gene3D" id="3.30.420.10">
    <property type="entry name" value="Ribonuclease H-like superfamily/Ribonuclease H"/>
    <property type="match status" value="1"/>
</dbReference>
<dbReference type="EMBL" id="JABEZW010000011">
    <property type="protein sequence ID" value="MBA0779578.1"/>
    <property type="molecule type" value="Genomic_DNA"/>
</dbReference>
<evidence type="ECO:0000313" key="2">
    <source>
        <dbReference type="EMBL" id="MBA0779578.1"/>
    </source>
</evidence>
<dbReference type="SUPFAM" id="SSF53098">
    <property type="entry name" value="Ribonuclease H-like"/>
    <property type="match status" value="1"/>
</dbReference>
<name>A0A7J9F332_9ROSI</name>
<evidence type="ECO:0000259" key="1">
    <source>
        <dbReference type="Pfam" id="PF13456"/>
    </source>
</evidence>
<comment type="caution">
    <text evidence="2">The sequence shown here is derived from an EMBL/GenBank/DDBJ whole genome shotgun (WGS) entry which is preliminary data.</text>
</comment>
<protein>
    <recommendedName>
        <fullName evidence="1">RNase H type-1 domain-containing protein</fullName>
    </recommendedName>
</protein>
<proteinExistence type="predicted"/>
<accession>A0A7J9F332</accession>
<dbReference type="InterPro" id="IPR012337">
    <property type="entry name" value="RNaseH-like_sf"/>
</dbReference>
<dbReference type="Pfam" id="PF13456">
    <property type="entry name" value="RVT_3"/>
    <property type="match status" value="1"/>
</dbReference>
<dbReference type="InterPro" id="IPR044730">
    <property type="entry name" value="RNase_H-like_dom_plant"/>
</dbReference>
<dbReference type="CDD" id="cd06222">
    <property type="entry name" value="RNase_H_like"/>
    <property type="match status" value="1"/>
</dbReference>
<dbReference type="Proteomes" id="UP000593568">
    <property type="component" value="Unassembled WGS sequence"/>
</dbReference>
<evidence type="ECO:0000313" key="3">
    <source>
        <dbReference type="Proteomes" id="UP000593568"/>
    </source>
</evidence>
<dbReference type="AlphaFoldDB" id="A0A7J9F332"/>
<organism evidence="2 3">
    <name type="scientific">Gossypium trilobum</name>
    <dbReference type="NCBI Taxonomy" id="34281"/>
    <lineage>
        <taxon>Eukaryota</taxon>
        <taxon>Viridiplantae</taxon>
        <taxon>Streptophyta</taxon>
        <taxon>Embryophyta</taxon>
        <taxon>Tracheophyta</taxon>
        <taxon>Spermatophyta</taxon>
        <taxon>Magnoliopsida</taxon>
        <taxon>eudicotyledons</taxon>
        <taxon>Gunneridae</taxon>
        <taxon>Pentapetalae</taxon>
        <taxon>rosids</taxon>
        <taxon>malvids</taxon>
        <taxon>Malvales</taxon>
        <taxon>Malvaceae</taxon>
        <taxon>Malvoideae</taxon>
        <taxon>Gossypium</taxon>
    </lineage>
</organism>
<reference evidence="2 3" key="1">
    <citation type="journal article" date="2019" name="Genome Biol. Evol.">
        <title>Insights into the evolution of the New World diploid cottons (Gossypium, subgenus Houzingenia) based on genome sequencing.</title>
        <authorList>
            <person name="Grover C.E."/>
            <person name="Arick M.A. 2nd"/>
            <person name="Thrash A."/>
            <person name="Conover J.L."/>
            <person name="Sanders W.S."/>
            <person name="Peterson D.G."/>
            <person name="Frelichowski J.E."/>
            <person name="Scheffler J.A."/>
            <person name="Scheffler B.E."/>
            <person name="Wendel J.F."/>
        </authorList>
    </citation>
    <scope>NUCLEOTIDE SEQUENCE [LARGE SCALE GENOMIC DNA]</scope>
    <source>
        <strain evidence="2">8</strain>
        <tissue evidence="2">Leaf</tissue>
    </source>
</reference>